<name>A0ABR3GI62_9PEZI</name>
<comment type="caution">
    <text evidence="1">The sequence shown here is derived from an EMBL/GenBank/DDBJ whole genome shotgun (WGS) entry which is preliminary data.</text>
</comment>
<organism evidence="1 2">
    <name type="scientific">Discina gigas</name>
    <dbReference type="NCBI Taxonomy" id="1032678"/>
    <lineage>
        <taxon>Eukaryota</taxon>
        <taxon>Fungi</taxon>
        <taxon>Dikarya</taxon>
        <taxon>Ascomycota</taxon>
        <taxon>Pezizomycotina</taxon>
        <taxon>Pezizomycetes</taxon>
        <taxon>Pezizales</taxon>
        <taxon>Discinaceae</taxon>
        <taxon>Discina</taxon>
    </lineage>
</organism>
<gene>
    <name evidence="1" type="ORF">Q9L58_005588</name>
</gene>
<dbReference type="EMBL" id="JBBBZM010000069">
    <property type="protein sequence ID" value="KAL0635457.1"/>
    <property type="molecule type" value="Genomic_DNA"/>
</dbReference>
<proteinExistence type="predicted"/>
<evidence type="ECO:0000313" key="1">
    <source>
        <dbReference type="EMBL" id="KAL0635457.1"/>
    </source>
</evidence>
<reference evidence="1 2" key="1">
    <citation type="submission" date="2024-02" db="EMBL/GenBank/DDBJ databases">
        <title>Discinaceae phylogenomics.</title>
        <authorList>
            <person name="Dirks A.C."/>
            <person name="James T.Y."/>
        </authorList>
    </citation>
    <scope>NUCLEOTIDE SEQUENCE [LARGE SCALE GENOMIC DNA]</scope>
    <source>
        <strain evidence="1 2">ACD0624</strain>
    </source>
</reference>
<sequence>MLYIYTGKINYKQYATDTIIRFMVPKSKEEHYACLAYWQLAVEGSGATNINVKFTGQFQKMMDEQIKIQHGHLLVPVRPHAGSRVDDG</sequence>
<dbReference type="Proteomes" id="UP001447188">
    <property type="component" value="Unassembled WGS sequence"/>
</dbReference>
<protein>
    <submittedName>
        <fullName evidence="1">Uncharacterized protein</fullName>
    </submittedName>
</protein>
<accession>A0ABR3GI62</accession>
<evidence type="ECO:0000313" key="2">
    <source>
        <dbReference type="Proteomes" id="UP001447188"/>
    </source>
</evidence>
<keyword evidence="2" id="KW-1185">Reference proteome</keyword>